<evidence type="ECO:0000313" key="7">
    <source>
        <dbReference type="EMBL" id="MDX5982973.1"/>
    </source>
</evidence>
<feature type="transmembrane region" description="Helical" evidence="6">
    <location>
        <begin position="21"/>
        <end position="43"/>
    </location>
</feature>
<feature type="transmembrane region" description="Helical" evidence="6">
    <location>
        <begin position="138"/>
        <end position="157"/>
    </location>
</feature>
<feature type="transmembrane region" description="Helical" evidence="6">
    <location>
        <begin position="194"/>
        <end position="210"/>
    </location>
</feature>
<sequence length="407" mass="41903">MTNSSTSRRVARNIRSALRTFLAQEAAGGMVLMAAAAFALIFANSELAHAYFAFLHHETGPVLAPAIGPMTVHLWINDGLMAVFFLLVGLEIKRELVDGQLASPARRRLPIIAAGAGMAMPALVFLAITGGAPALSPGWAIPAATDIAFAIGVLALLGKRVSPALKLFLTTVAIVDDCGAVAIIALVYSHGIDWIALAGAAGTVLILFTLNRRGVVALWPYLLGFVGLWWLVLLSGVHATVAGVITAALIPVATSPGAPDAAHSPLHRLEHALSPWVAFGIVPLFAFANAGVSLLGVSAATLGDPLVLGIAGGLFLGKQAGIVGGVAIAERLGIAKRPKGMRWMQLYGVGLLAGIGFTMSLFIGGLAFPGDAQVQDSVKIGVLGGSILSAIAGYIVLRYIAPRTKAA</sequence>
<protein>
    <recommendedName>
        <fullName evidence="6">Na(+)/H(+) antiporter NhaA</fullName>
    </recommendedName>
    <alternativeName>
        <fullName evidence="6">Sodium/proton antiporter NhaA</fullName>
    </alternativeName>
</protein>
<dbReference type="Gene3D" id="1.20.1530.10">
    <property type="entry name" value="Na+/H+ antiporter like domain"/>
    <property type="match status" value="1"/>
</dbReference>
<evidence type="ECO:0000256" key="1">
    <source>
        <dbReference type="ARBA" id="ARBA00004429"/>
    </source>
</evidence>
<gene>
    <name evidence="6 7" type="primary">nhaA</name>
    <name evidence="7" type="ORF">SIL82_01765</name>
</gene>
<evidence type="ECO:0000256" key="2">
    <source>
        <dbReference type="ARBA" id="ARBA00022475"/>
    </source>
</evidence>
<organism evidence="7 8">
    <name type="scientific">Sphingomonas echinoides</name>
    <dbReference type="NCBI Taxonomy" id="59803"/>
    <lineage>
        <taxon>Bacteria</taxon>
        <taxon>Pseudomonadati</taxon>
        <taxon>Pseudomonadota</taxon>
        <taxon>Alphaproteobacteria</taxon>
        <taxon>Sphingomonadales</taxon>
        <taxon>Sphingomonadaceae</taxon>
        <taxon>Sphingomonas</taxon>
    </lineage>
</organism>
<keyword evidence="5 6" id="KW-0472">Membrane</keyword>
<keyword evidence="3 6" id="KW-0812">Transmembrane</keyword>
<feature type="transmembrane region" description="Helical" evidence="6">
    <location>
        <begin position="109"/>
        <end position="132"/>
    </location>
</feature>
<evidence type="ECO:0000256" key="6">
    <source>
        <dbReference type="HAMAP-Rule" id="MF_01844"/>
    </source>
</evidence>
<proteinExistence type="inferred from homology"/>
<dbReference type="NCBIfam" id="NF007112">
    <property type="entry name" value="PRK09561.1"/>
    <property type="match status" value="1"/>
</dbReference>
<keyword evidence="4 6" id="KW-1133">Transmembrane helix</keyword>
<dbReference type="NCBIfam" id="TIGR00773">
    <property type="entry name" value="NhaA"/>
    <property type="match status" value="1"/>
</dbReference>
<keyword evidence="6" id="KW-0813">Transport</keyword>
<comment type="caution">
    <text evidence="7">The sequence shown here is derived from an EMBL/GenBank/DDBJ whole genome shotgun (WGS) entry which is preliminary data.</text>
</comment>
<feature type="transmembrane region" description="Helical" evidence="6">
    <location>
        <begin position="63"/>
        <end position="88"/>
    </location>
</feature>
<comment type="similarity">
    <text evidence="6">Belongs to the NhaA Na(+)/H(+) (TC 2.A.33) antiporter family.</text>
</comment>
<dbReference type="InterPro" id="IPR023171">
    <property type="entry name" value="Na/H_antiporter_dom_sf"/>
</dbReference>
<keyword evidence="2 6" id="KW-1003">Cell membrane</keyword>
<keyword evidence="6" id="KW-0739">Sodium transport</keyword>
<dbReference type="PANTHER" id="PTHR30341:SF0">
    <property type="entry name" value="NA(+)_H(+) ANTIPORTER NHAA"/>
    <property type="match status" value="1"/>
</dbReference>
<evidence type="ECO:0000256" key="4">
    <source>
        <dbReference type="ARBA" id="ARBA00022989"/>
    </source>
</evidence>
<keyword evidence="6" id="KW-0406">Ion transport</keyword>
<accession>A0ABU4PIQ1</accession>
<comment type="function">
    <text evidence="6">Na(+)/H(+) antiporter that extrudes sodium in exchange for external protons.</text>
</comment>
<keyword evidence="8" id="KW-1185">Reference proteome</keyword>
<evidence type="ECO:0000256" key="5">
    <source>
        <dbReference type="ARBA" id="ARBA00023136"/>
    </source>
</evidence>
<feature type="transmembrane region" description="Helical" evidence="6">
    <location>
        <begin position="164"/>
        <end position="188"/>
    </location>
</feature>
<feature type="transmembrane region" description="Helical" evidence="6">
    <location>
        <begin position="346"/>
        <end position="368"/>
    </location>
</feature>
<dbReference type="NCBIfam" id="NF007111">
    <property type="entry name" value="PRK09560.1"/>
    <property type="match status" value="1"/>
</dbReference>
<feature type="transmembrane region" description="Helical" evidence="6">
    <location>
        <begin position="380"/>
        <end position="401"/>
    </location>
</feature>
<comment type="subcellular location">
    <subcellularLocation>
        <location evidence="1">Cell inner membrane</location>
        <topology evidence="1">Multi-pass membrane protein</topology>
    </subcellularLocation>
    <subcellularLocation>
        <location evidence="6">Cell membrane</location>
        <topology evidence="6">Multi-pass membrane protein</topology>
    </subcellularLocation>
</comment>
<dbReference type="EMBL" id="JAWXXV010000001">
    <property type="protein sequence ID" value="MDX5982973.1"/>
    <property type="molecule type" value="Genomic_DNA"/>
</dbReference>
<dbReference type="Pfam" id="PF06965">
    <property type="entry name" value="Na_H_antiport_1"/>
    <property type="match status" value="1"/>
</dbReference>
<name>A0ABU4PIQ1_9SPHN</name>
<reference evidence="7 8" key="1">
    <citation type="submission" date="2023-11" db="EMBL/GenBank/DDBJ databases">
        <title>MicrobeMod: A computational toolkit for identifying prokaryotic methylation and restriction-modification with nanopore sequencing.</title>
        <authorList>
            <person name="Crits-Christoph A."/>
            <person name="Kang S.C."/>
            <person name="Lee H."/>
            <person name="Ostrov N."/>
        </authorList>
    </citation>
    <scope>NUCLEOTIDE SEQUENCE [LARGE SCALE GENOMIC DNA]</scope>
    <source>
        <strain evidence="7 8">ATCC 14820</strain>
    </source>
</reference>
<evidence type="ECO:0000256" key="3">
    <source>
        <dbReference type="ARBA" id="ARBA00022692"/>
    </source>
</evidence>
<dbReference type="Proteomes" id="UP001279660">
    <property type="component" value="Unassembled WGS sequence"/>
</dbReference>
<keyword evidence="6" id="KW-0050">Antiport</keyword>
<dbReference type="InterPro" id="IPR004670">
    <property type="entry name" value="NhaA"/>
</dbReference>
<comment type="catalytic activity">
    <reaction evidence="6">
        <text>Na(+)(in) + 2 H(+)(out) = Na(+)(out) + 2 H(+)(in)</text>
        <dbReference type="Rhea" id="RHEA:29251"/>
        <dbReference type="ChEBI" id="CHEBI:15378"/>
        <dbReference type="ChEBI" id="CHEBI:29101"/>
    </reaction>
</comment>
<keyword evidence="6" id="KW-0915">Sodium</keyword>
<feature type="transmembrane region" description="Helical" evidence="6">
    <location>
        <begin position="222"/>
        <end position="253"/>
    </location>
</feature>
<dbReference type="HAMAP" id="MF_01844">
    <property type="entry name" value="NhaA"/>
    <property type="match status" value="1"/>
</dbReference>
<dbReference type="PANTHER" id="PTHR30341">
    <property type="entry name" value="SODIUM ION/PROTON ANTIPORTER NHAA-RELATED"/>
    <property type="match status" value="1"/>
</dbReference>
<evidence type="ECO:0000313" key="8">
    <source>
        <dbReference type="Proteomes" id="UP001279660"/>
    </source>
</evidence>
<feature type="transmembrane region" description="Helical" evidence="6">
    <location>
        <begin position="273"/>
        <end position="297"/>
    </location>
</feature>
<dbReference type="RefSeq" id="WP_010405841.1">
    <property type="nucleotide sequence ID" value="NZ_JAWXXV010000001.1"/>
</dbReference>